<evidence type="ECO:0000256" key="1">
    <source>
        <dbReference type="ARBA" id="ARBA00038115"/>
    </source>
</evidence>
<dbReference type="EMBL" id="CP089982">
    <property type="protein sequence ID" value="WXA95573.1"/>
    <property type="molecule type" value="Genomic_DNA"/>
</dbReference>
<evidence type="ECO:0000259" key="3">
    <source>
        <dbReference type="Pfam" id="PF12697"/>
    </source>
</evidence>
<gene>
    <name evidence="4" type="ORF">LZC95_01785</name>
</gene>
<dbReference type="InterPro" id="IPR029058">
    <property type="entry name" value="AB_hydrolase_fold"/>
</dbReference>
<dbReference type="RefSeq" id="WP_394846178.1">
    <property type="nucleotide sequence ID" value="NZ_CP089982.1"/>
</dbReference>
<reference evidence="4 5" key="1">
    <citation type="submission" date="2021-12" db="EMBL/GenBank/DDBJ databases">
        <title>Discovery of the Pendulisporaceae a myxobacterial family with distinct sporulation behavior and unique specialized metabolism.</title>
        <authorList>
            <person name="Garcia R."/>
            <person name="Popoff A."/>
            <person name="Bader C.D."/>
            <person name="Loehr J."/>
            <person name="Walesch S."/>
            <person name="Walt C."/>
            <person name="Boldt J."/>
            <person name="Bunk B."/>
            <person name="Haeckl F.J.F.P.J."/>
            <person name="Gunesch A.P."/>
            <person name="Birkelbach J."/>
            <person name="Nuebel U."/>
            <person name="Pietschmann T."/>
            <person name="Bach T."/>
            <person name="Mueller R."/>
        </authorList>
    </citation>
    <scope>NUCLEOTIDE SEQUENCE [LARGE SCALE GENOMIC DNA]</scope>
    <source>
        <strain evidence="4 5">MSr12523</strain>
    </source>
</reference>
<dbReference type="InterPro" id="IPR050261">
    <property type="entry name" value="FrsA_esterase"/>
</dbReference>
<evidence type="ECO:0000313" key="5">
    <source>
        <dbReference type="Proteomes" id="UP001379533"/>
    </source>
</evidence>
<dbReference type="PANTHER" id="PTHR22946">
    <property type="entry name" value="DIENELACTONE HYDROLASE DOMAIN-CONTAINING PROTEIN-RELATED"/>
    <property type="match status" value="1"/>
</dbReference>
<dbReference type="Pfam" id="PF12697">
    <property type="entry name" value="Abhydrolase_6"/>
    <property type="match status" value="1"/>
</dbReference>
<accession>A0ABZ2KE24</accession>
<feature type="domain" description="AB hydrolase-1" evidence="3">
    <location>
        <begin position="219"/>
        <end position="410"/>
    </location>
</feature>
<keyword evidence="4" id="KW-0378">Hydrolase</keyword>
<dbReference type="GO" id="GO:0016787">
    <property type="term" value="F:hydrolase activity"/>
    <property type="evidence" value="ECO:0007669"/>
    <property type="project" value="UniProtKB-KW"/>
</dbReference>
<protein>
    <submittedName>
        <fullName evidence="4">Alpha/beta hydrolase</fullName>
    </submittedName>
</protein>
<dbReference type="PANTHER" id="PTHR22946:SF12">
    <property type="entry name" value="CONIDIAL PIGMENT BIOSYNTHESIS PROTEIN AYG1 (AFU_ORTHOLOGUE AFUA_2G17550)"/>
    <property type="match status" value="1"/>
</dbReference>
<evidence type="ECO:0000256" key="2">
    <source>
        <dbReference type="SAM" id="MobiDB-lite"/>
    </source>
</evidence>
<organism evidence="4 5">
    <name type="scientific">Pendulispora brunnea</name>
    <dbReference type="NCBI Taxonomy" id="2905690"/>
    <lineage>
        <taxon>Bacteria</taxon>
        <taxon>Pseudomonadati</taxon>
        <taxon>Myxococcota</taxon>
        <taxon>Myxococcia</taxon>
        <taxon>Myxococcales</taxon>
        <taxon>Sorangiineae</taxon>
        <taxon>Pendulisporaceae</taxon>
        <taxon>Pendulispora</taxon>
    </lineage>
</organism>
<comment type="similarity">
    <text evidence="1">Belongs to the AB hydrolase superfamily. FUS2 hydrolase family.</text>
</comment>
<evidence type="ECO:0000313" key="4">
    <source>
        <dbReference type="EMBL" id="WXA95573.1"/>
    </source>
</evidence>
<dbReference type="SUPFAM" id="SSF53474">
    <property type="entry name" value="alpha/beta-Hydrolases"/>
    <property type="match status" value="1"/>
</dbReference>
<sequence length="448" mass="49220">MKCVKYGLAAGAMAVGLVMGCSDDDSAPAKPPAATTDAGDMSKPDAGAPGTRAWYQFGFKDEVLDQIVLFYLGHVWDQSADAGEVLETVGRVNESDPASWAREWRKTAERLGTLAQESERTGHPLSAAQAYLRSATYYRAALHHHMEPLAAEVRELAQREVDSFGKYLALSKSPCEAVRIPYENTTLPGYFCKSPSATTKAPVLLFQEGRDGWAEDGMFVVGEAMKRGYHVLMFDGPGMGQVLRLQNLPFRADWENVVTPVVNYAVGRAEVDPARIGLMSFSMGGYMGPRAATKEHRLKALVANPGVIDWSAIMEGYLQQVDPNLLTLVDTDEAAFNAKIDALMQNDAFMRWGLNDFMWHHGVNTPATLIKELRKYKLGDAVKDIQANTLVVDADAETYGQSQALFDALQSKKQYLKFTEAETAQFHCQPGASAIATHRLLEWLEGAL</sequence>
<dbReference type="Proteomes" id="UP001379533">
    <property type="component" value="Chromosome"/>
</dbReference>
<dbReference type="Gene3D" id="3.40.50.1820">
    <property type="entry name" value="alpha/beta hydrolase"/>
    <property type="match status" value="1"/>
</dbReference>
<dbReference type="PROSITE" id="PS51257">
    <property type="entry name" value="PROKAR_LIPOPROTEIN"/>
    <property type="match status" value="1"/>
</dbReference>
<proteinExistence type="inferred from homology"/>
<feature type="region of interest" description="Disordered" evidence="2">
    <location>
        <begin position="24"/>
        <end position="45"/>
    </location>
</feature>
<name>A0ABZ2KE24_9BACT</name>
<dbReference type="InterPro" id="IPR000073">
    <property type="entry name" value="AB_hydrolase_1"/>
</dbReference>
<dbReference type="Gene3D" id="1.20.1440.110">
    <property type="entry name" value="acylaminoacyl peptidase"/>
    <property type="match status" value="1"/>
</dbReference>
<keyword evidence="5" id="KW-1185">Reference proteome</keyword>